<organism evidence="3 4">
    <name type="scientific">Actinomadura violacea</name>
    <dbReference type="NCBI Taxonomy" id="2819934"/>
    <lineage>
        <taxon>Bacteria</taxon>
        <taxon>Bacillati</taxon>
        <taxon>Actinomycetota</taxon>
        <taxon>Actinomycetes</taxon>
        <taxon>Streptosporangiales</taxon>
        <taxon>Thermomonosporaceae</taxon>
        <taxon>Actinomadura</taxon>
    </lineage>
</organism>
<dbReference type="Gene3D" id="3.30.200.100">
    <property type="entry name" value="MucB/RseB, C-terminal domain"/>
    <property type="match status" value="1"/>
</dbReference>
<dbReference type="InterPro" id="IPR038484">
    <property type="entry name" value="MucB/RseB_C_sf"/>
</dbReference>
<proteinExistence type="predicted"/>
<dbReference type="PROSITE" id="PS51318">
    <property type="entry name" value="TAT"/>
    <property type="match status" value="1"/>
</dbReference>
<feature type="domain" description="MucB/RseB N-terminal" evidence="2">
    <location>
        <begin position="120"/>
        <end position="199"/>
    </location>
</feature>
<evidence type="ECO:0000259" key="2">
    <source>
        <dbReference type="Pfam" id="PF03888"/>
    </source>
</evidence>
<keyword evidence="4" id="KW-1185">Reference proteome</keyword>
<feature type="compositionally biased region" description="Low complexity" evidence="1">
    <location>
        <begin position="225"/>
        <end position="237"/>
    </location>
</feature>
<dbReference type="Pfam" id="PF03888">
    <property type="entry name" value="MucB_RseB"/>
    <property type="match status" value="1"/>
</dbReference>
<sequence>MTATPSTACHRRGRRRTLIAGGLAGAVALAWGLAGDPAAARRARSDPGAVGLLRAAADAARRVPYEGRRFLTTWSRGRAETSRVTAVHTPGDGVRYTSGAGAQGYLPDVSAGDSTGFTARTLDLLTRNYTVVRKPDAPLLGRRADVVEARRRDGTIAGRFWLDAETGLLLHRELIDATGRPVITSGFTEISFTVPAQGGTAPRPGRTRGAAVDAPAVTEAPAGGPTSANAAPNSAATSSILEQPLDARALAGLKRGGWPLPKRLPGHLTLYDARREAGGAVHLSYSDGLASVSVFVQPGTLDTTALTGWKKTVRHGRAVFCRESLRRWAVAASGGYVYTVLTDAPQSTAEAVAFDLPRGSDPFWTRLARGARRLASAADPFK</sequence>
<name>A0ABS3SB90_9ACTN</name>
<feature type="region of interest" description="Disordered" evidence="1">
    <location>
        <begin position="217"/>
        <end position="237"/>
    </location>
</feature>
<dbReference type="InterPro" id="IPR006311">
    <property type="entry name" value="TAT_signal"/>
</dbReference>
<dbReference type="Proteomes" id="UP000680206">
    <property type="component" value="Unassembled WGS sequence"/>
</dbReference>
<dbReference type="EMBL" id="JAGEPF010000059">
    <property type="protein sequence ID" value="MBO2466146.1"/>
    <property type="molecule type" value="Genomic_DNA"/>
</dbReference>
<comment type="caution">
    <text evidence="3">The sequence shown here is derived from an EMBL/GenBank/DDBJ whole genome shotgun (WGS) entry which is preliminary data.</text>
</comment>
<evidence type="ECO:0000256" key="1">
    <source>
        <dbReference type="SAM" id="MobiDB-lite"/>
    </source>
</evidence>
<reference evidence="3 4" key="1">
    <citation type="submission" date="2021-03" db="EMBL/GenBank/DDBJ databases">
        <title>Actinomadura violae sp. nov., isolated from lichen in Thailand.</title>
        <authorList>
            <person name="Kanchanasin P."/>
            <person name="Saeng-In P."/>
            <person name="Phongsopitanun W."/>
            <person name="Yuki M."/>
            <person name="Kudo T."/>
            <person name="Ohkuma M."/>
            <person name="Tanasupawat S."/>
        </authorList>
    </citation>
    <scope>NUCLEOTIDE SEQUENCE [LARGE SCALE GENOMIC DNA]</scope>
    <source>
        <strain evidence="3 4">LCR2-06</strain>
    </source>
</reference>
<dbReference type="Gene3D" id="2.50.20.10">
    <property type="entry name" value="Lipoprotein localisation LolA/LolB/LppX"/>
    <property type="match status" value="1"/>
</dbReference>
<dbReference type="RefSeq" id="WP_208252968.1">
    <property type="nucleotide sequence ID" value="NZ_JAGEPF010000059.1"/>
</dbReference>
<protein>
    <recommendedName>
        <fullName evidence="2">MucB/RseB N-terminal domain-containing protein</fullName>
    </recommendedName>
</protein>
<accession>A0ABS3SB90</accession>
<gene>
    <name evidence="3" type="ORF">J4709_52165</name>
</gene>
<dbReference type="InterPro" id="IPR033434">
    <property type="entry name" value="MucB/RseB_N"/>
</dbReference>
<evidence type="ECO:0000313" key="4">
    <source>
        <dbReference type="Proteomes" id="UP000680206"/>
    </source>
</evidence>
<evidence type="ECO:0000313" key="3">
    <source>
        <dbReference type="EMBL" id="MBO2466146.1"/>
    </source>
</evidence>